<gene>
    <name evidence="8" type="ORF">SAMN05660691_02068</name>
</gene>
<evidence type="ECO:0000256" key="1">
    <source>
        <dbReference type="ARBA" id="ARBA00004651"/>
    </source>
</evidence>
<evidence type="ECO:0000256" key="2">
    <source>
        <dbReference type="ARBA" id="ARBA00022475"/>
    </source>
</evidence>
<dbReference type="PANTHER" id="PTHR34820">
    <property type="entry name" value="INNER MEMBRANE PROTEIN YEBZ"/>
    <property type="match status" value="1"/>
</dbReference>
<feature type="transmembrane region" description="Helical" evidence="6">
    <location>
        <begin position="143"/>
        <end position="167"/>
    </location>
</feature>
<dbReference type="AlphaFoldDB" id="A0A1H6LUX5"/>
<organism evidence="8 9">
    <name type="scientific">Rheinheimera pacifica</name>
    <dbReference type="NCBI Taxonomy" id="173990"/>
    <lineage>
        <taxon>Bacteria</taxon>
        <taxon>Pseudomonadati</taxon>
        <taxon>Pseudomonadota</taxon>
        <taxon>Gammaproteobacteria</taxon>
        <taxon>Chromatiales</taxon>
        <taxon>Chromatiaceae</taxon>
        <taxon>Rheinheimera</taxon>
    </lineage>
</organism>
<reference evidence="9" key="1">
    <citation type="submission" date="2016-10" db="EMBL/GenBank/DDBJ databases">
        <authorList>
            <person name="Varghese N."/>
            <person name="Submissions S."/>
        </authorList>
    </citation>
    <scope>NUCLEOTIDE SEQUENCE [LARGE SCALE GENOMIC DNA]</scope>
    <source>
        <strain evidence="9">DSM 17616</strain>
    </source>
</reference>
<evidence type="ECO:0000259" key="7">
    <source>
        <dbReference type="Pfam" id="PF05425"/>
    </source>
</evidence>
<dbReference type="InterPro" id="IPR008457">
    <property type="entry name" value="Cu-R_CopD_dom"/>
</dbReference>
<keyword evidence="3 6" id="KW-0812">Transmembrane</keyword>
<dbReference type="EMBL" id="FNXF01000006">
    <property type="protein sequence ID" value="SEH90157.1"/>
    <property type="molecule type" value="Genomic_DNA"/>
</dbReference>
<feature type="transmembrane region" description="Helical" evidence="6">
    <location>
        <begin position="188"/>
        <end position="207"/>
    </location>
</feature>
<evidence type="ECO:0000313" key="9">
    <source>
        <dbReference type="Proteomes" id="UP000199371"/>
    </source>
</evidence>
<dbReference type="PANTHER" id="PTHR34820:SF4">
    <property type="entry name" value="INNER MEMBRANE PROTEIN YEBZ"/>
    <property type="match status" value="1"/>
</dbReference>
<comment type="function">
    <text evidence="6">Involved in copper resistance.</text>
</comment>
<accession>A0A1H6LUX5</accession>
<feature type="transmembrane region" description="Helical" evidence="6">
    <location>
        <begin position="91"/>
        <end position="112"/>
    </location>
</feature>
<evidence type="ECO:0000256" key="5">
    <source>
        <dbReference type="ARBA" id="ARBA00023136"/>
    </source>
</evidence>
<keyword evidence="9" id="KW-1185">Reference proteome</keyword>
<name>A0A1H6LUX5_9GAMM</name>
<comment type="similarity">
    <text evidence="6">Belongs to the CopD family.</text>
</comment>
<feature type="transmembrane region" description="Helical" evidence="6">
    <location>
        <begin position="41"/>
        <end position="61"/>
    </location>
</feature>
<feature type="domain" description="Copper resistance protein D" evidence="7">
    <location>
        <begin position="181"/>
        <end position="277"/>
    </location>
</feature>
<feature type="transmembrane region" description="Helical" evidence="6">
    <location>
        <begin position="219"/>
        <end position="238"/>
    </location>
</feature>
<feature type="transmembrane region" description="Helical" evidence="6">
    <location>
        <begin position="6"/>
        <end position="29"/>
    </location>
</feature>
<keyword evidence="6" id="KW-0997">Cell inner membrane</keyword>
<dbReference type="STRING" id="173990.SAMN05660691_02068"/>
<keyword evidence="6" id="KW-0186">Copper</keyword>
<dbReference type="InterPro" id="IPR032694">
    <property type="entry name" value="CopC/D"/>
</dbReference>
<dbReference type="Pfam" id="PF05425">
    <property type="entry name" value="CopD"/>
    <property type="match status" value="1"/>
</dbReference>
<dbReference type="GO" id="GO:0005886">
    <property type="term" value="C:plasma membrane"/>
    <property type="evidence" value="ECO:0007669"/>
    <property type="project" value="UniProtKB-SubCell"/>
</dbReference>
<evidence type="ECO:0000256" key="4">
    <source>
        <dbReference type="ARBA" id="ARBA00022989"/>
    </source>
</evidence>
<dbReference type="GO" id="GO:0006825">
    <property type="term" value="P:copper ion transport"/>
    <property type="evidence" value="ECO:0007669"/>
    <property type="project" value="InterPro"/>
</dbReference>
<keyword evidence="4 6" id="KW-1133">Transmembrane helix</keyword>
<evidence type="ECO:0000256" key="3">
    <source>
        <dbReference type="ARBA" id="ARBA00022692"/>
    </source>
</evidence>
<protein>
    <recommendedName>
        <fullName evidence="6">Copper resistance protein D</fullName>
    </recommendedName>
</protein>
<comment type="subcellular location">
    <subcellularLocation>
        <location evidence="6">Cell inner membrane</location>
        <topology evidence="6">Multi-pass membrane protein</topology>
    </subcellularLocation>
    <subcellularLocation>
        <location evidence="1">Cell membrane</location>
        <topology evidence="1">Multi-pass membrane protein</topology>
    </subcellularLocation>
</comment>
<sequence length="287" mass="31498">MEITNLISWLARVLTYVATAGVMGGLFIWRLTRLYETGSHWLRRYITVCAALGIAAVLLTFSSQLLMFSGQGFASFYDWELYAMLLSGKPGLSWGIALGGFGSCLFAVIIYWRSQFYTPLLLLSVAAILVSFTFTGHMVSTPWYGKLALLLHLLTISLWMGSLLPLWQLTRIAETKTLASVMDNFGKLAMVFVGVLLVMGVVMLQMLLGDLRLLWQTAYGQTLLIKLTLVTLLLGLGASNKLLLVPQLAKPNAVKRLRAVIGIEIFTGMLVLGITAWATVVVGLEVG</sequence>
<keyword evidence="2 6" id="KW-1003">Cell membrane</keyword>
<keyword evidence="5 6" id="KW-0472">Membrane</keyword>
<dbReference type="GO" id="GO:0046688">
    <property type="term" value="P:response to copper ion"/>
    <property type="evidence" value="ECO:0007669"/>
    <property type="project" value="UniProtKB-UniRule"/>
</dbReference>
<feature type="transmembrane region" description="Helical" evidence="6">
    <location>
        <begin position="119"/>
        <end position="137"/>
    </location>
</feature>
<feature type="transmembrane region" description="Helical" evidence="6">
    <location>
        <begin position="259"/>
        <end position="284"/>
    </location>
</feature>
<proteinExistence type="inferred from homology"/>
<evidence type="ECO:0000256" key="6">
    <source>
        <dbReference type="RuleBase" id="RU369037"/>
    </source>
</evidence>
<evidence type="ECO:0000313" key="8">
    <source>
        <dbReference type="EMBL" id="SEH90157.1"/>
    </source>
</evidence>
<dbReference type="Proteomes" id="UP000199371">
    <property type="component" value="Unassembled WGS sequence"/>
</dbReference>